<dbReference type="KEGG" id="mrub:DEO27_003685"/>
<dbReference type="EMBL" id="CP043450">
    <property type="protein sequence ID" value="QEM09154.1"/>
    <property type="molecule type" value="Genomic_DNA"/>
</dbReference>
<accession>A0A5C1HTM3</accession>
<gene>
    <name evidence="2" type="ORF">DEO27_003685</name>
</gene>
<protein>
    <recommendedName>
        <fullName evidence="4">Fibronectin type-III domain-containing protein</fullName>
    </recommendedName>
</protein>
<dbReference type="InterPro" id="IPR013783">
    <property type="entry name" value="Ig-like_fold"/>
</dbReference>
<dbReference type="InterPro" id="IPR036116">
    <property type="entry name" value="FN3_sf"/>
</dbReference>
<dbReference type="AlphaFoldDB" id="A0A5C1HTM3"/>
<dbReference type="OrthoDB" id="1121506at2"/>
<dbReference type="SUPFAM" id="SSF49265">
    <property type="entry name" value="Fibronectin type III"/>
    <property type="match status" value="1"/>
</dbReference>
<dbReference type="Proteomes" id="UP000251402">
    <property type="component" value="Chromosome"/>
</dbReference>
<evidence type="ECO:0000256" key="1">
    <source>
        <dbReference type="SAM" id="SignalP"/>
    </source>
</evidence>
<feature type="chain" id="PRO_5023093709" description="Fibronectin type-III domain-containing protein" evidence="1">
    <location>
        <begin position="22"/>
        <end position="319"/>
    </location>
</feature>
<evidence type="ECO:0000313" key="2">
    <source>
        <dbReference type="EMBL" id="QEM09154.1"/>
    </source>
</evidence>
<dbReference type="RefSeq" id="WP_112569857.1">
    <property type="nucleotide sequence ID" value="NZ_CP043450.1"/>
</dbReference>
<dbReference type="PROSITE" id="PS51257">
    <property type="entry name" value="PROKAR_LIPOPROTEIN"/>
    <property type="match status" value="1"/>
</dbReference>
<name>A0A5C1HTM3_9SPHI</name>
<evidence type="ECO:0008006" key="4">
    <source>
        <dbReference type="Google" id="ProtNLM"/>
    </source>
</evidence>
<proteinExistence type="predicted"/>
<dbReference type="Gene3D" id="2.60.40.10">
    <property type="entry name" value="Immunoglobulins"/>
    <property type="match status" value="3"/>
</dbReference>
<keyword evidence="1" id="KW-0732">Signal</keyword>
<evidence type="ECO:0000313" key="3">
    <source>
        <dbReference type="Proteomes" id="UP000251402"/>
    </source>
</evidence>
<reference evidence="2" key="1">
    <citation type="submission" date="2019-08" db="EMBL/GenBank/DDBJ databases">
        <title>Comparative genome analysis confer to the adaptation heavy metal polluted environment.</title>
        <authorList>
            <person name="Li Y."/>
        </authorList>
    </citation>
    <scope>NUCLEOTIDE SEQUENCE [LARGE SCALE GENOMIC DNA]</scope>
    <source>
        <strain evidence="2">P1</strain>
    </source>
</reference>
<keyword evidence="3" id="KW-1185">Reference proteome</keyword>
<organism evidence="2 3">
    <name type="scientific">Mucilaginibacter rubeus</name>
    <dbReference type="NCBI Taxonomy" id="2027860"/>
    <lineage>
        <taxon>Bacteria</taxon>
        <taxon>Pseudomonadati</taxon>
        <taxon>Bacteroidota</taxon>
        <taxon>Sphingobacteriia</taxon>
        <taxon>Sphingobacteriales</taxon>
        <taxon>Sphingobacteriaceae</taxon>
        <taxon>Mucilaginibacter</taxon>
    </lineage>
</organism>
<feature type="signal peptide" evidence="1">
    <location>
        <begin position="1"/>
        <end position="21"/>
    </location>
</feature>
<sequence>MKLKPAQLLFFLFALSMVFLSACKDFIEPNISKRPVTLKAPSDKYQSTSYNVNFWWDEVEDALYYRLQVVTPGFDTIGGLVEDTLIKSNRFTLTLDPGEYQWRVRAENGSSQTEFSTLNHLTIIPSSLAAQTVILSSPSNNTVTNQSSTVFKWGALFSATSYHLQLDTNNFADASHILIDLTIPGQQYTYKFPKDQNYQWRVRAESATEQSKWSAVNNIGFDATAPAAVILSSPQNNAVISKPVGLQWTKSATASNYKLYVYKADSTTLYSTAFPALLNTNTYSFAQGSSGERIYWQVSALDGAGNESALSALQSFVLQ</sequence>